<dbReference type="AlphaFoldDB" id="A0A6A3JJ01"/>
<keyword evidence="1" id="KW-0479">Metal-binding</keyword>
<evidence type="ECO:0000256" key="4">
    <source>
        <dbReference type="PROSITE-ProRule" id="PRU00091"/>
    </source>
</evidence>
<dbReference type="OrthoDB" id="303614at2759"/>
<dbReference type="CDD" id="cd00065">
    <property type="entry name" value="FYVE_like_SF"/>
    <property type="match status" value="1"/>
</dbReference>
<dbReference type="Gene3D" id="3.30.40.10">
    <property type="entry name" value="Zinc/RING finger domain, C3HC4 (zinc finger)"/>
    <property type="match status" value="1"/>
</dbReference>
<name>A0A6A3JJ01_9STRA</name>
<dbReference type="Proteomes" id="UP000434957">
    <property type="component" value="Unassembled WGS sequence"/>
</dbReference>
<keyword evidence="6" id="KW-1133">Transmembrane helix</keyword>
<evidence type="ECO:0000313" key="9">
    <source>
        <dbReference type="EMBL" id="KAE9001330.1"/>
    </source>
</evidence>
<evidence type="ECO:0000313" key="13">
    <source>
        <dbReference type="Proteomes" id="UP000435112"/>
    </source>
</evidence>
<evidence type="ECO:0000313" key="12">
    <source>
        <dbReference type="Proteomes" id="UP000434957"/>
    </source>
</evidence>
<evidence type="ECO:0000256" key="1">
    <source>
        <dbReference type="ARBA" id="ARBA00022723"/>
    </source>
</evidence>
<dbReference type="PANTHER" id="PTHR43102:SF2">
    <property type="entry name" value="GAF DOMAIN-CONTAINING PROTEIN"/>
    <property type="match status" value="1"/>
</dbReference>
<dbReference type="InterPro" id="IPR013083">
    <property type="entry name" value="Znf_RING/FYVE/PHD"/>
</dbReference>
<evidence type="ECO:0000313" key="11">
    <source>
        <dbReference type="Proteomes" id="UP000429607"/>
    </source>
</evidence>
<dbReference type="PROSITE" id="PS50178">
    <property type="entry name" value="ZF_FYVE"/>
    <property type="match status" value="1"/>
</dbReference>
<dbReference type="EMBL" id="QXFV01001642">
    <property type="protein sequence ID" value="KAE9001330.1"/>
    <property type="molecule type" value="Genomic_DNA"/>
</dbReference>
<dbReference type="Proteomes" id="UP000429607">
    <property type="component" value="Unassembled WGS sequence"/>
</dbReference>
<comment type="caution">
    <text evidence="8">The sequence shown here is derived from an EMBL/GenBank/DDBJ whole genome shotgun (WGS) entry which is preliminary data.</text>
</comment>
<proteinExistence type="predicted"/>
<dbReference type="Proteomes" id="UP000435112">
    <property type="component" value="Unassembled WGS sequence"/>
</dbReference>
<feature type="region of interest" description="Disordered" evidence="5">
    <location>
        <begin position="184"/>
        <end position="209"/>
    </location>
</feature>
<dbReference type="InterPro" id="IPR017455">
    <property type="entry name" value="Znf_FYVE-rel"/>
</dbReference>
<keyword evidence="2 4" id="KW-0863">Zinc-finger</keyword>
<evidence type="ECO:0000313" key="10">
    <source>
        <dbReference type="EMBL" id="KAE9326618.1"/>
    </source>
</evidence>
<evidence type="ECO:0000313" key="8">
    <source>
        <dbReference type="EMBL" id="KAE8992024.1"/>
    </source>
</evidence>
<dbReference type="InterPro" id="IPR029016">
    <property type="entry name" value="GAF-like_dom_sf"/>
</dbReference>
<keyword evidence="6" id="KW-0472">Membrane</keyword>
<reference evidence="11 13" key="1">
    <citation type="submission" date="2018-09" db="EMBL/GenBank/DDBJ databases">
        <title>Genomic investigation of the strawberry pathogen Phytophthora fragariae indicates pathogenicity is determined by transcriptional variation in three key races.</title>
        <authorList>
            <person name="Adams T.M."/>
            <person name="Armitage A.D."/>
            <person name="Sobczyk M.K."/>
            <person name="Bates H.J."/>
            <person name="Dunwell J.M."/>
            <person name="Nellist C.F."/>
            <person name="Harrison R.J."/>
        </authorList>
    </citation>
    <scope>NUCLEOTIDE SEQUENCE [LARGE SCALE GENOMIC DNA]</scope>
    <source>
        <strain evidence="9 11">SCRP249</strain>
        <strain evidence="8 13">SCRP324</strain>
        <strain evidence="10 12">SCRP333</strain>
    </source>
</reference>
<keyword evidence="3" id="KW-0862">Zinc</keyword>
<evidence type="ECO:0000259" key="7">
    <source>
        <dbReference type="PROSITE" id="PS50178"/>
    </source>
</evidence>
<dbReference type="GO" id="GO:0008270">
    <property type="term" value="F:zinc ion binding"/>
    <property type="evidence" value="ECO:0007669"/>
    <property type="project" value="UniProtKB-KW"/>
</dbReference>
<gene>
    <name evidence="9" type="ORF">PR001_g18556</name>
    <name evidence="8" type="ORF">PR002_g20682</name>
    <name evidence="10" type="ORF">PR003_g16203</name>
</gene>
<dbReference type="EMBL" id="QXFT01001170">
    <property type="protein sequence ID" value="KAE9326618.1"/>
    <property type="molecule type" value="Genomic_DNA"/>
</dbReference>
<protein>
    <recommendedName>
        <fullName evidence="7">FYVE-type domain-containing protein</fullName>
    </recommendedName>
</protein>
<keyword evidence="6" id="KW-0812">Transmembrane</keyword>
<accession>A0A6A3JJ01</accession>
<dbReference type="SUPFAM" id="SSF55781">
    <property type="entry name" value="GAF domain-like"/>
    <property type="match status" value="1"/>
</dbReference>
<keyword evidence="12" id="KW-1185">Reference proteome</keyword>
<feature type="domain" description="FYVE-type" evidence="7">
    <location>
        <begin position="38"/>
        <end position="98"/>
    </location>
</feature>
<feature type="transmembrane region" description="Helical" evidence="6">
    <location>
        <begin position="371"/>
        <end position="393"/>
    </location>
</feature>
<dbReference type="InterPro" id="IPR011011">
    <property type="entry name" value="Znf_FYVE_PHD"/>
</dbReference>
<organism evidence="8 13">
    <name type="scientific">Phytophthora rubi</name>
    <dbReference type="NCBI Taxonomy" id="129364"/>
    <lineage>
        <taxon>Eukaryota</taxon>
        <taxon>Sar</taxon>
        <taxon>Stramenopiles</taxon>
        <taxon>Oomycota</taxon>
        <taxon>Peronosporomycetes</taxon>
        <taxon>Peronosporales</taxon>
        <taxon>Peronosporaceae</taxon>
        <taxon>Phytophthora</taxon>
    </lineage>
</organism>
<dbReference type="Gene3D" id="3.30.450.40">
    <property type="match status" value="1"/>
</dbReference>
<dbReference type="EMBL" id="QXFU01001998">
    <property type="protein sequence ID" value="KAE8992024.1"/>
    <property type="molecule type" value="Genomic_DNA"/>
</dbReference>
<feature type="compositionally biased region" description="Basic residues" evidence="5">
    <location>
        <begin position="188"/>
        <end position="197"/>
    </location>
</feature>
<sequence>MNNSRDHPVFRRLSRQQLIVRRRSLGLQPLVLDPTFASSRRTRCKHCGRRFNPVWKNYLCHLCGRWVCEPCSSVVERERELLLVRFVRCCVTCTKMVNKLPEPDLLLPYLAVPYVTASSHSQLGLHLADALRTNKDLRPSVLQLLNSLDRPLGTNTQILADIREEDWAAANALVPANVTFDAATRTKSGNHRRREKHRNGDSGAKPGNPEWVQFVVQQCFEVSLPELSLDECVVSESDTTRQYPIFYDEEADVPFAPTCSDEAARDECMAKCNLLGRRVAEQKEVQLICHLAAKEFDARCATVTAVQADKHYALTLVNESSTCVSSERAKSFCAHAMVSGRPFLVRNTMLDVRFRTFASVRGDTEGAADRVLFYFGFPIVAAHTNTVIAMLCVMDSKPRKTITTMQYSVMKKLTEVLSTLWTD</sequence>
<dbReference type="PANTHER" id="PTHR43102">
    <property type="entry name" value="SLR1143 PROTEIN"/>
    <property type="match status" value="1"/>
</dbReference>
<evidence type="ECO:0000256" key="2">
    <source>
        <dbReference type="ARBA" id="ARBA00022771"/>
    </source>
</evidence>
<evidence type="ECO:0000256" key="5">
    <source>
        <dbReference type="SAM" id="MobiDB-lite"/>
    </source>
</evidence>
<evidence type="ECO:0000256" key="6">
    <source>
        <dbReference type="SAM" id="Phobius"/>
    </source>
</evidence>
<evidence type="ECO:0000256" key="3">
    <source>
        <dbReference type="ARBA" id="ARBA00022833"/>
    </source>
</evidence>
<dbReference type="SUPFAM" id="SSF57903">
    <property type="entry name" value="FYVE/PHD zinc finger"/>
    <property type="match status" value="1"/>
</dbReference>